<proteinExistence type="predicted"/>
<feature type="region of interest" description="Disordered" evidence="1">
    <location>
        <begin position="56"/>
        <end position="84"/>
    </location>
</feature>
<accession>A0A5N6NEN1</accession>
<protein>
    <submittedName>
        <fullName evidence="2">Uncharacterized protein</fullName>
    </submittedName>
</protein>
<dbReference type="EMBL" id="SZYD01000012">
    <property type="protein sequence ID" value="KAD4586331.1"/>
    <property type="molecule type" value="Genomic_DNA"/>
</dbReference>
<sequence>MSKFAHRYLAKSLHNDPTSSVKLEKDDFPTTDLFDYGPFDDEWILNYKFDGEVVPDRLPSKDESPNKRTIHVQNTTDASPTRDD</sequence>
<gene>
    <name evidence="2" type="ORF">E3N88_23932</name>
</gene>
<comment type="caution">
    <text evidence="2">The sequence shown here is derived from an EMBL/GenBank/DDBJ whole genome shotgun (WGS) entry which is preliminary data.</text>
</comment>
<keyword evidence="3" id="KW-1185">Reference proteome</keyword>
<name>A0A5N6NEN1_9ASTR</name>
<organism evidence="2 3">
    <name type="scientific">Mikania micrantha</name>
    <name type="common">bitter vine</name>
    <dbReference type="NCBI Taxonomy" id="192012"/>
    <lineage>
        <taxon>Eukaryota</taxon>
        <taxon>Viridiplantae</taxon>
        <taxon>Streptophyta</taxon>
        <taxon>Embryophyta</taxon>
        <taxon>Tracheophyta</taxon>
        <taxon>Spermatophyta</taxon>
        <taxon>Magnoliopsida</taxon>
        <taxon>eudicotyledons</taxon>
        <taxon>Gunneridae</taxon>
        <taxon>Pentapetalae</taxon>
        <taxon>asterids</taxon>
        <taxon>campanulids</taxon>
        <taxon>Asterales</taxon>
        <taxon>Asteraceae</taxon>
        <taxon>Asteroideae</taxon>
        <taxon>Heliantheae alliance</taxon>
        <taxon>Eupatorieae</taxon>
        <taxon>Mikania</taxon>
    </lineage>
</organism>
<feature type="compositionally biased region" description="Polar residues" evidence="1">
    <location>
        <begin position="71"/>
        <end position="84"/>
    </location>
</feature>
<evidence type="ECO:0000313" key="3">
    <source>
        <dbReference type="Proteomes" id="UP000326396"/>
    </source>
</evidence>
<dbReference type="AlphaFoldDB" id="A0A5N6NEN1"/>
<evidence type="ECO:0000313" key="2">
    <source>
        <dbReference type="EMBL" id="KAD4586331.1"/>
    </source>
</evidence>
<evidence type="ECO:0000256" key="1">
    <source>
        <dbReference type="SAM" id="MobiDB-lite"/>
    </source>
</evidence>
<feature type="compositionally biased region" description="Basic and acidic residues" evidence="1">
    <location>
        <begin position="56"/>
        <end position="66"/>
    </location>
</feature>
<dbReference type="Proteomes" id="UP000326396">
    <property type="component" value="Linkage Group LG2"/>
</dbReference>
<reference evidence="2 3" key="1">
    <citation type="submission" date="2019-05" db="EMBL/GenBank/DDBJ databases">
        <title>Mikania micrantha, genome provides insights into the molecular mechanism of rapid growth.</title>
        <authorList>
            <person name="Liu B."/>
        </authorList>
    </citation>
    <scope>NUCLEOTIDE SEQUENCE [LARGE SCALE GENOMIC DNA]</scope>
    <source>
        <strain evidence="2">NLD-2019</strain>
        <tissue evidence="2">Leaf</tissue>
    </source>
</reference>